<comment type="caution">
    <text evidence="1">The sequence shown here is derived from an EMBL/GenBank/DDBJ whole genome shotgun (WGS) entry which is preliminary data.</text>
</comment>
<dbReference type="Proteomes" id="UP001201463">
    <property type="component" value="Unassembled WGS sequence"/>
</dbReference>
<dbReference type="RefSeq" id="WP_233392532.1">
    <property type="nucleotide sequence ID" value="NZ_JAJTWT010000004.1"/>
</dbReference>
<reference evidence="1 2" key="1">
    <citation type="submission" date="2021-12" db="EMBL/GenBank/DDBJ databases">
        <title>Genome seq of p7.</title>
        <authorList>
            <person name="Seo T."/>
        </authorList>
    </citation>
    <scope>NUCLEOTIDE SEQUENCE [LARGE SCALE GENOMIC DNA]</scope>
    <source>
        <strain evidence="1 2">P7</strain>
    </source>
</reference>
<organism evidence="1 2">
    <name type="scientific">Pelomonas caseinilytica</name>
    <dbReference type="NCBI Taxonomy" id="2906763"/>
    <lineage>
        <taxon>Bacteria</taxon>
        <taxon>Pseudomonadati</taxon>
        <taxon>Pseudomonadota</taxon>
        <taxon>Betaproteobacteria</taxon>
        <taxon>Burkholderiales</taxon>
        <taxon>Sphaerotilaceae</taxon>
        <taxon>Roseateles</taxon>
    </lineage>
</organism>
<accession>A0ABS8XHR0</accession>
<dbReference type="EMBL" id="JAJTWT010000004">
    <property type="protein sequence ID" value="MCE4538094.1"/>
    <property type="molecule type" value="Genomic_DNA"/>
</dbReference>
<protein>
    <submittedName>
        <fullName evidence="1">Uncharacterized protein</fullName>
    </submittedName>
</protein>
<proteinExistence type="predicted"/>
<name>A0ABS8XHR0_9BURK</name>
<sequence length="150" mass="16189">MALVDGQETLCSGATPADGISDQVGRLFVVALREHFGEAASAIAEREWRLGLQPRRLLPARTVRRAVACAESALSLLLAQSSFLLFEFSAVLGGWRFRRVAEGLGLDPSSLGPERREALDVILRSEFPPPSADAEAITARLRALLSQPAH</sequence>
<evidence type="ECO:0000313" key="2">
    <source>
        <dbReference type="Proteomes" id="UP001201463"/>
    </source>
</evidence>
<keyword evidence="2" id="KW-1185">Reference proteome</keyword>
<gene>
    <name evidence="1" type="ORF">LXT12_12620</name>
</gene>
<evidence type="ECO:0000313" key="1">
    <source>
        <dbReference type="EMBL" id="MCE4538094.1"/>
    </source>
</evidence>